<evidence type="ECO:0000313" key="2">
    <source>
        <dbReference type="Proteomes" id="UP000008963"/>
    </source>
</evidence>
<dbReference type="InterPro" id="IPR029058">
    <property type="entry name" value="AB_hydrolase_fold"/>
</dbReference>
<protein>
    <submittedName>
        <fullName evidence="1">Exported protein</fullName>
    </submittedName>
</protein>
<accession>E1WX75</accession>
<dbReference type="SUPFAM" id="SSF53474">
    <property type="entry name" value="alpha/beta-Hydrolases"/>
    <property type="match status" value="1"/>
</dbReference>
<proteinExistence type="predicted"/>
<keyword evidence="2" id="KW-1185">Reference proteome</keyword>
<evidence type="ECO:0000313" key="1">
    <source>
        <dbReference type="EMBL" id="CBW25776.1"/>
    </source>
</evidence>
<organism evidence="1 2">
    <name type="scientific">Halobacteriovorax marinus (strain ATCC BAA-682 / DSM 15412 / SJ)</name>
    <name type="common">Bacteriovorax marinus</name>
    <dbReference type="NCBI Taxonomy" id="862908"/>
    <lineage>
        <taxon>Bacteria</taxon>
        <taxon>Pseudomonadati</taxon>
        <taxon>Bdellovibrionota</taxon>
        <taxon>Bacteriovoracia</taxon>
        <taxon>Bacteriovoracales</taxon>
        <taxon>Halobacteriovoraceae</taxon>
        <taxon>Halobacteriovorax</taxon>
    </lineage>
</organism>
<sequence length="497" mass="57027">MRGSMKIRLILITYIFSFYIGAMPLATSELSESLEGQNYFTNLAKDQPYYTSRCQFTIPFDRTEQFKKSRALLKKKQSLEQDIRILSDMVTLDQNNAELERRKEGYLLKEQELIELSCLDDGPLRPSLRVHDNIENILAVLKEMKGDYHLDILNKSQTAPFKESYSHYVDYKKSVDDQVRRAKRELPLRKRELQKLLNSNEFKTLNEKYSQNDLDKIRDKEISKPPRNYVIVFEGTGGYSPKKAHKLKLLHAQSQYQQSKNYKKKLSDYLSDSNQHEDKAYLLPTGQDTWPGMIYGPLASVVTEIDRERDSNTLTNWNYFPSEPQGKARDKANECLEDYFIFHKKVYGESPLPTITVIGHSSGGYSALQMANRLSKSYPKLYIKLITIDPVIPMERAAANGAARILNPFTEGRIGDHSGRGIFKVEGKNIKAINFYQKQDQVGLSEEAPVPILGSKVQGAKNRYIDFPKGSYNAKKAHGAITYDKRVLEDIEDFISP</sequence>
<dbReference type="Proteomes" id="UP000008963">
    <property type="component" value="Chromosome"/>
</dbReference>
<dbReference type="Gene3D" id="3.40.50.1820">
    <property type="entry name" value="alpha/beta hydrolase"/>
    <property type="match status" value="1"/>
</dbReference>
<reference evidence="2" key="1">
    <citation type="journal article" date="2013" name="ISME J.">
        <title>A small predatory core genome in the divergent marine Bacteriovorax marinus SJ and the terrestrial Bdellovibrio bacteriovorus.</title>
        <authorList>
            <person name="Crossman L.C."/>
            <person name="Chen H."/>
            <person name="Cerdeno-Tarraga A.M."/>
            <person name="Brooks K."/>
            <person name="Quail M.A."/>
            <person name="Pineiro S.A."/>
            <person name="Hobley L."/>
            <person name="Sockett R.E."/>
            <person name="Bentley S.D."/>
            <person name="Parkhill J."/>
            <person name="Williams H.N."/>
            <person name="Stine O.C."/>
        </authorList>
    </citation>
    <scope>NUCLEOTIDE SEQUENCE [LARGE SCALE GENOMIC DNA]</scope>
    <source>
        <strain evidence="2">ATCC BAA-682 / DSM 15412 / SJ</strain>
    </source>
</reference>
<name>E1WX75_HALMS</name>
<dbReference type="PATRIC" id="fig|862908.3.peg.843"/>
<dbReference type="eggNOG" id="COG0596">
    <property type="taxonomic scope" value="Bacteria"/>
</dbReference>
<dbReference type="EMBL" id="FQ312005">
    <property type="protein sequence ID" value="CBW25776.1"/>
    <property type="molecule type" value="Genomic_DNA"/>
</dbReference>
<dbReference type="KEGG" id="bmx:BMS_0885"/>
<dbReference type="AlphaFoldDB" id="E1WX75"/>
<dbReference type="HOGENOM" id="CLU_548315_0_0_7"/>
<gene>
    <name evidence="1" type="ordered locus">BMS_0885</name>
</gene>